<dbReference type="PRINTS" id="PR00300">
    <property type="entry name" value="CLPPROTEASEA"/>
</dbReference>
<reference evidence="9" key="1">
    <citation type="submission" date="2022-12" db="EMBL/GenBank/DDBJ databases">
        <authorList>
            <person name="Wang J."/>
        </authorList>
    </citation>
    <scope>NUCLEOTIDE SEQUENCE</scope>
    <source>
        <strain evidence="9">HY-45-18</strain>
    </source>
</reference>
<evidence type="ECO:0000313" key="10">
    <source>
        <dbReference type="Proteomes" id="UP001078443"/>
    </source>
</evidence>
<feature type="domain" description="AAA+ ATPase" evidence="7">
    <location>
        <begin position="229"/>
        <end position="373"/>
    </location>
</feature>
<dbReference type="InterPro" id="IPR027417">
    <property type="entry name" value="P-loop_NTPase"/>
</dbReference>
<gene>
    <name evidence="9" type="primary">clpA</name>
    <name evidence="9" type="ORF">OW763_12285</name>
</gene>
<keyword evidence="10" id="KW-1185">Reference proteome</keyword>
<evidence type="ECO:0000256" key="6">
    <source>
        <dbReference type="SAM" id="Coils"/>
    </source>
</evidence>
<dbReference type="RefSeq" id="WP_268041438.1">
    <property type="nucleotide sequence ID" value="NZ_JAPQER010000005.1"/>
</dbReference>
<proteinExistence type="inferred from homology"/>
<organism evidence="9 10">
    <name type="scientific">Clostridium aestuarii</name>
    <dbReference type="NCBI Taxonomy" id="338193"/>
    <lineage>
        <taxon>Bacteria</taxon>
        <taxon>Bacillati</taxon>
        <taxon>Bacillota</taxon>
        <taxon>Clostridia</taxon>
        <taxon>Eubacteriales</taxon>
        <taxon>Clostridiaceae</taxon>
        <taxon>Clostridium</taxon>
    </lineage>
</organism>
<feature type="domain" description="Clp ATPase C-terminal" evidence="8">
    <location>
        <begin position="677"/>
        <end position="766"/>
    </location>
</feature>
<dbReference type="PANTHER" id="PTHR11638:SF111">
    <property type="entry name" value="ATP-DEPENDENT CLP PROTEASE ATP-BINDING SUBUNIT CLPA"/>
    <property type="match status" value="1"/>
</dbReference>
<dbReference type="InterPro" id="IPR003593">
    <property type="entry name" value="AAA+_ATPase"/>
</dbReference>
<dbReference type="SMART" id="SM01086">
    <property type="entry name" value="ClpB_D2-small"/>
    <property type="match status" value="1"/>
</dbReference>
<dbReference type="Gene3D" id="3.40.50.300">
    <property type="entry name" value="P-loop containing nucleotide triphosphate hydrolases"/>
    <property type="match status" value="2"/>
</dbReference>
<name>A0ABT4D1J2_9CLOT</name>
<evidence type="ECO:0000256" key="3">
    <source>
        <dbReference type="ARBA" id="ARBA00022840"/>
    </source>
</evidence>
<dbReference type="CDD" id="cd19499">
    <property type="entry name" value="RecA-like_ClpB_Hsp104-like"/>
    <property type="match status" value="1"/>
</dbReference>
<dbReference type="Pfam" id="PF10431">
    <property type="entry name" value="ClpB_D2-small"/>
    <property type="match status" value="1"/>
</dbReference>
<dbReference type="Proteomes" id="UP001078443">
    <property type="component" value="Unassembled WGS sequence"/>
</dbReference>
<evidence type="ECO:0000256" key="1">
    <source>
        <dbReference type="ARBA" id="ARBA00022737"/>
    </source>
</evidence>
<dbReference type="Pfam" id="PF17871">
    <property type="entry name" value="AAA_lid_9"/>
    <property type="match status" value="1"/>
</dbReference>
<dbReference type="Pfam" id="PF07724">
    <property type="entry name" value="AAA_2"/>
    <property type="match status" value="1"/>
</dbReference>
<evidence type="ECO:0000313" key="9">
    <source>
        <dbReference type="EMBL" id="MCY6485116.1"/>
    </source>
</evidence>
<evidence type="ECO:0000259" key="8">
    <source>
        <dbReference type="SMART" id="SM01086"/>
    </source>
</evidence>
<keyword evidence="4 5" id="KW-0143">Chaperone</keyword>
<dbReference type="InterPro" id="IPR036628">
    <property type="entry name" value="Clp_N_dom_sf"/>
</dbReference>
<dbReference type="NCBIfam" id="TIGR02639">
    <property type="entry name" value="ClpA"/>
    <property type="match status" value="1"/>
</dbReference>
<keyword evidence="3 5" id="KW-0067">ATP-binding</keyword>
<dbReference type="InterPro" id="IPR013461">
    <property type="entry name" value="ClpA"/>
</dbReference>
<dbReference type="CDD" id="cd00009">
    <property type="entry name" value="AAA"/>
    <property type="match status" value="1"/>
</dbReference>
<comment type="similarity">
    <text evidence="5">Belongs to the ClpA/ClpB family.</text>
</comment>
<dbReference type="SMART" id="SM00382">
    <property type="entry name" value="AAA"/>
    <property type="match status" value="2"/>
</dbReference>
<accession>A0ABT4D1J2</accession>
<dbReference type="SUPFAM" id="SSF81923">
    <property type="entry name" value="Double Clp-N motif"/>
    <property type="match status" value="1"/>
</dbReference>
<sequence length="771" mass="87196">MRLDSLLNEIFTAAYSKAKMEKHEYLTPEHILYAALFFDESKDIIKNSGGDIQKLEGELDKYLRENMNTIEEREPIQTIGVQNIVSSAAEHVLASGKNIIKFGDILVSMYDEEETFAGYFLKKQGITRLDILNYITHNTLGLEDSKLEIALDDEEYEYDEEDEYEYESIEDMDEKLREDESNKSTESKNFLSKYTVELTEKAKRGQIDPLIGRKNILNRTIQVLSRRLKNNPVHVGDPGVGKTAITEGLARLIVEDKVPNILKENKVYSLDMASLLAGTKYRGDFEERIKKVLKKIENEGKAIVYIDEIHTIVGAGSVSGGSMDASNILKPFLTEGKLKFIGSTTYEEYKKYFEKDRALSRRFQKIEVTEPSVEDTYEILQGLKDTYEKFHKITYTDEALKCASELAAKYIRDRYLPDKAIDVIDEAGAYARLNSKNDEQNIVITQKDIEKVVSSIAKIPEQNVSANEIEKLKNLAGILKKKIFGQDKAIGTIVTAIKRSRAGFNEEEKPVASLLFVGPTGVGKTEISKQLANNLDVPLIRFDMSEYQEKHTVARLIGAPPGYVGYEEGGLLTDAIRKTPYCVLLLDEIEKAHQDILNVLLQLMDYGTLTDNNGKKADFRNVILIMTSNAGARNVGKIMLGFGERAVENDAITKEVEKIFSPEFRNRLDDIIVFNNINEDMALLIAKKAIKEFEEKLLKKNIKLKVTDNCYKWLAEKGFHSTYGAREILRVVQQEIKPYFVDAVLFGKLSMGGTAVVDVVEDKVIIDNIDM</sequence>
<keyword evidence="6" id="KW-0175">Coiled coil</keyword>
<dbReference type="GO" id="GO:0008233">
    <property type="term" value="F:peptidase activity"/>
    <property type="evidence" value="ECO:0007669"/>
    <property type="project" value="UniProtKB-KW"/>
</dbReference>
<evidence type="ECO:0000256" key="4">
    <source>
        <dbReference type="ARBA" id="ARBA00023186"/>
    </source>
</evidence>
<feature type="domain" description="AAA+ ATPase" evidence="7">
    <location>
        <begin position="510"/>
        <end position="678"/>
    </location>
</feature>
<evidence type="ECO:0000256" key="2">
    <source>
        <dbReference type="ARBA" id="ARBA00022741"/>
    </source>
</evidence>
<dbReference type="Gene3D" id="1.10.8.60">
    <property type="match status" value="2"/>
</dbReference>
<feature type="coiled-coil region" evidence="6">
    <location>
        <begin position="45"/>
        <end position="72"/>
    </location>
</feature>
<dbReference type="InterPro" id="IPR001270">
    <property type="entry name" value="ClpA/B"/>
</dbReference>
<dbReference type="Pfam" id="PF00004">
    <property type="entry name" value="AAA"/>
    <property type="match status" value="1"/>
</dbReference>
<dbReference type="InterPro" id="IPR004176">
    <property type="entry name" value="Clp_R_N"/>
</dbReference>
<keyword evidence="2 5" id="KW-0547">Nucleotide-binding</keyword>
<dbReference type="InterPro" id="IPR028299">
    <property type="entry name" value="ClpA/B_CS2"/>
</dbReference>
<comment type="caution">
    <text evidence="9">The sequence shown here is derived from an EMBL/GenBank/DDBJ whole genome shotgun (WGS) entry which is preliminary data.</text>
</comment>
<dbReference type="InterPro" id="IPR050130">
    <property type="entry name" value="ClpA_ClpB"/>
</dbReference>
<keyword evidence="9" id="KW-0378">Hydrolase</keyword>
<dbReference type="Pfam" id="PF02861">
    <property type="entry name" value="Clp_N"/>
    <property type="match status" value="1"/>
</dbReference>
<dbReference type="Gene3D" id="1.10.1780.10">
    <property type="entry name" value="Clp, N-terminal domain"/>
    <property type="match status" value="1"/>
</dbReference>
<dbReference type="GO" id="GO:0006508">
    <property type="term" value="P:proteolysis"/>
    <property type="evidence" value="ECO:0007669"/>
    <property type="project" value="UniProtKB-KW"/>
</dbReference>
<dbReference type="EMBL" id="JAPQER010000005">
    <property type="protein sequence ID" value="MCY6485116.1"/>
    <property type="molecule type" value="Genomic_DNA"/>
</dbReference>
<dbReference type="GO" id="GO:0005524">
    <property type="term" value="F:ATP binding"/>
    <property type="evidence" value="ECO:0007669"/>
    <property type="project" value="UniProtKB-KW"/>
</dbReference>
<keyword evidence="1" id="KW-0677">Repeat</keyword>
<dbReference type="InterPro" id="IPR041546">
    <property type="entry name" value="ClpA/ClpB_AAA_lid"/>
</dbReference>
<dbReference type="PANTHER" id="PTHR11638">
    <property type="entry name" value="ATP-DEPENDENT CLP PROTEASE"/>
    <property type="match status" value="1"/>
</dbReference>
<dbReference type="InterPro" id="IPR019489">
    <property type="entry name" value="Clp_ATPase_C"/>
</dbReference>
<keyword evidence="9" id="KW-0645">Protease</keyword>
<evidence type="ECO:0000256" key="5">
    <source>
        <dbReference type="RuleBase" id="RU004432"/>
    </source>
</evidence>
<dbReference type="PROSITE" id="PS00870">
    <property type="entry name" value="CLPAB_1"/>
    <property type="match status" value="1"/>
</dbReference>
<dbReference type="InterPro" id="IPR003959">
    <property type="entry name" value="ATPase_AAA_core"/>
</dbReference>
<evidence type="ECO:0000259" key="7">
    <source>
        <dbReference type="SMART" id="SM00382"/>
    </source>
</evidence>
<dbReference type="SUPFAM" id="SSF52540">
    <property type="entry name" value="P-loop containing nucleoside triphosphate hydrolases"/>
    <property type="match status" value="2"/>
</dbReference>
<dbReference type="InterPro" id="IPR018368">
    <property type="entry name" value="ClpA/B_CS1"/>
</dbReference>
<dbReference type="PROSITE" id="PS00871">
    <property type="entry name" value="CLPAB_2"/>
    <property type="match status" value="1"/>
</dbReference>
<protein>
    <submittedName>
        <fullName evidence="9">ATP-dependent Clp protease ATP-binding subunit ClpA</fullName>
    </submittedName>
</protein>